<sequence length="179" mass="21249">MKIRYIILYILITILSASIPLYHYNKHFGSNILIDNAVWGQFGDFVGGTLNPFLTFVTFITILFTLRAQLEENKKNELERQITEITNALDLLENTIQPKLEHILFRNYTLPHKDKYRYQMAESLSSDLKLCIRLLMQIKEKQLDNSLISFYTHKYKEIIGILKHKGYLEYDLEHYLETR</sequence>
<dbReference type="OrthoDB" id="6422829at2"/>
<feature type="transmembrane region" description="Helical" evidence="2">
    <location>
        <begin position="7"/>
        <end position="25"/>
    </location>
</feature>
<keyword evidence="2" id="KW-0812">Transmembrane</keyword>
<protein>
    <recommendedName>
        <fullName evidence="5">Phage abortive infection protein</fullName>
    </recommendedName>
</protein>
<evidence type="ECO:0000313" key="3">
    <source>
        <dbReference type="EMBL" id="TGL45973.1"/>
    </source>
</evidence>
<dbReference type="EMBL" id="RQGA01000001">
    <property type="protein sequence ID" value="TGL45973.1"/>
    <property type="molecule type" value="Genomic_DNA"/>
</dbReference>
<dbReference type="Proteomes" id="UP000298125">
    <property type="component" value="Unassembled WGS sequence"/>
</dbReference>
<keyword evidence="4" id="KW-1185">Reference proteome</keyword>
<evidence type="ECO:0008006" key="5">
    <source>
        <dbReference type="Google" id="ProtNLM"/>
    </source>
</evidence>
<dbReference type="AlphaFoldDB" id="A0A4R9JLC5"/>
<name>A0A4R9JLC5_9LEPT</name>
<reference evidence="3" key="1">
    <citation type="journal article" date="2019" name="PLoS Negl. Trop. Dis.">
        <title>Revisiting the worldwide diversity of Leptospira species in the environment.</title>
        <authorList>
            <person name="Vincent A.T."/>
            <person name="Schiettekatte O."/>
            <person name="Bourhy P."/>
            <person name="Veyrier F.J."/>
            <person name="Picardeau M."/>
        </authorList>
    </citation>
    <scope>NUCLEOTIDE SEQUENCE [LARGE SCALE GENOMIC DNA]</scope>
    <source>
        <strain evidence="3">201702692</strain>
    </source>
</reference>
<evidence type="ECO:0000256" key="1">
    <source>
        <dbReference type="SAM" id="Coils"/>
    </source>
</evidence>
<gene>
    <name evidence="3" type="ORF">EHQ49_00885</name>
</gene>
<keyword evidence="2" id="KW-1133">Transmembrane helix</keyword>
<evidence type="ECO:0000256" key="2">
    <source>
        <dbReference type="SAM" id="Phobius"/>
    </source>
</evidence>
<feature type="transmembrane region" description="Helical" evidence="2">
    <location>
        <begin position="45"/>
        <end position="66"/>
    </location>
</feature>
<keyword evidence="2" id="KW-0472">Membrane</keyword>
<dbReference type="RefSeq" id="WP_135575413.1">
    <property type="nucleotide sequence ID" value="NZ_RQGA01000001.1"/>
</dbReference>
<feature type="coiled-coil region" evidence="1">
    <location>
        <begin position="68"/>
        <end position="95"/>
    </location>
</feature>
<keyword evidence="1" id="KW-0175">Coiled coil</keyword>
<evidence type="ECO:0000313" key="4">
    <source>
        <dbReference type="Proteomes" id="UP000298125"/>
    </source>
</evidence>
<comment type="caution">
    <text evidence="3">The sequence shown here is derived from an EMBL/GenBank/DDBJ whole genome shotgun (WGS) entry which is preliminary data.</text>
</comment>
<organism evidence="3 4">
    <name type="scientific">Leptospira perdikensis</name>
    <dbReference type="NCBI Taxonomy" id="2484948"/>
    <lineage>
        <taxon>Bacteria</taxon>
        <taxon>Pseudomonadati</taxon>
        <taxon>Spirochaetota</taxon>
        <taxon>Spirochaetia</taxon>
        <taxon>Leptospirales</taxon>
        <taxon>Leptospiraceae</taxon>
        <taxon>Leptospira</taxon>
    </lineage>
</organism>
<accession>A0A4R9JLC5</accession>
<proteinExistence type="predicted"/>